<protein>
    <submittedName>
        <fullName evidence="2">Uncharacterized protein</fullName>
    </submittedName>
</protein>
<keyword evidence="1" id="KW-0472">Membrane</keyword>
<dbReference type="Proteomes" id="UP000835052">
    <property type="component" value="Unassembled WGS sequence"/>
</dbReference>
<keyword evidence="1" id="KW-0812">Transmembrane</keyword>
<keyword evidence="3" id="KW-1185">Reference proteome</keyword>
<reference evidence="2" key="1">
    <citation type="submission" date="2020-10" db="EMBL/GenBank/DDBJ databases">
        <authorList>
            <person name="Kikuchi T."/>
        </authorList>
    </citation>
    <scope>NUCLEOTIDE SEQUENCE</scope>
    <source>
        <strain evidence="2">NKZ352</strain>
    </source>
</reference>
<keyword evidence="1" id="KW-1133">Transmembrane helix</keyword>
<gene>
    <name evidence="2" type="ORF">CAUJ_LOCUS1250</name>
</gene>
<dbReference type="EMBL" id="CAJGYM010000002">
    <property type="protein sequence ID" value="CAD6185331.1"/>
    <property type="molecule type" value="Genomic_DNA"/>
</dbReference>
<evidence type="ECO:0000313" key="3">
    <source>
        <dbReference type="Proteomes" id="UP000835052"/>
    </source>
</evidence>
<accession>A0A8S1GQU3</accession>
<dbReference type="AlphaFoldDB" id="A0A8S1GQU3"/>
<feature type="transmembrane region" description="Helical" evidence="1">
    <location>
        <begin position="20"/>
        <end position="40"/>
    </location>
</feature>
<organism evidence="2 3">
    <name type="scientific">Caenorhabditis auriculariae</name>
    <dbReference type="NCBI Taxonomy" id="2777116"/>
    <lineage>
        <taxon>Eukaryota</taxon>
        <taxon>Metazoa</taxon>
        <taxon>Ecdysozoa</taxon>
        <taxon>Nematoda</taxon>
        <taxon>Chromadorea</taxon>
        <taxon>Rhabditida</taxon>
        <taxon>Rhabditina</taxon>
        <taxon>Rhabditomorpha</taxon>
        <taxon>Rhabditoidea</taxon>
        <taxon>Rhabditidae</taxon>
        <taxon>Peloderinae</taxon>
        <taxon>Caenorhabditis</taxon>
    </lineage>
</organism>
<name>A0A8S1GQU3_9PELO</name>
<comment type="caution">
    <text evidence="2">The sequence shown here is derived from an EMBL/GenBank/DDBJ whole genome shotgun (WGS) entry which is preliminary data.</text>
</comment>
<evidence type="ECO:0000256" key="1">
    <source>
        <dbReference type="SAM" id="Phobius"/>
    </source>
</evidence>
<proteinExistence type="predicted"/>
<evidence type="ECO:0000313" key="2">
    <source>
        <dbReference type="EMBL" id="CAD6185331.1"/>
    </source>
</evidence>
<sequence length="74" mass="8431">MALEDNNFSNTCCLGPCVPFSLLFIIAFSAFVLGAFFSHFMTPMTSYHIENYLDNELEKAQKNEAADKQERKDD</sequence>